<feature type="transmembrane region" description="Helical" evidence="1">
    <location>
        <begin position="46"/>
        <end position="64"/>
    </location>
</feature>
<name>A0A345EED4_9EURY</name>
<dbReference type="GeneID" id="37287766"/>
<protein>
    <submittedName>
        <fullName evidence="2">Uncharacterized protein</fullName>
    </submittedName>
</protein>
<evidence type="ECO:0000313" key="3">
    <source>
        <dbReference type="Proteomes" id="UP000252985"/>
    </source>
</evidence>
<evidence type="ECO:0000313" key="2">
    <source>
        <dbReference type="EMBL" id="AXG10556.1"/>
    </source>
</evidence>
<keyword evidence="1" id="KW-1133">Transmembrane helix</keyword>
<sequence length="131" mass="14515">MPSTSFGSRVTNWATSQRNLTTFVSIFAAFPLSYAFQSIVSESASAGSFLLLVTLAVGVPTAYDEYWPQYDQMWKAISWILLACVVVTIEFIGLYIVGTEYINLTPLYASSGAFLVTDLGNLAWLSFRQRT</sequence>
<accession>A0A345EED4</accession>
<feature type="transmembrane region" description="Helical" evidence="1">
    <location>
        <begin position="20"/>
        <end position="40"/>
    </location>
</feature>
<dbReference type="AlphaFoldDB" id="A0A345EED4"/>
<reference evidence="2 3" key="1">
    <citation type="submission" date="2018-07" db="EMBL/GenBank/DDBJ databases">
        <title>Genome sequences of Haloplanus sp. CBA1112.</title>
        <authorList>
            <person name="Kim Y.B."/>
            <person name="Roh S.W."/>
        </authorList>
    </citation>
    <scope>NUCLEOTIDE SEQUENCE [LARGE SCALE GENOMIC DNA]</scope>
    <source>
        <strain evidence="2 3">CBA1112</strain>
    </source>
</reference>
<proteinExistence type="predicted"/>
<keyword evidence="1" id="KW-0472">Membrane</keyword>
<keyword evidence="1" id="KW-0812">Transmembrane</keyword>
<organism evidence="2 3">
    <name type="scientific">Haloplanus rubicundus</name>
    <dbReference type="NCBI Taxonomy" id="1547898"/>
    <lineage>
        <taxon>Archaea</taxon>
        <taxon>Methanobacteriati</taxon>
        <taxon>Methanobacteriota</taxon>
        <taxon>Stenosarchaea group</taxon>
        <taxon>Halobacteria</taxon>
        <taxon>Halobacteriales</taxon>
        <taxon>Haloferacaceae</taxon>
        <taxon>Haloplanus</taxon>
    </lineage>
</organism>
<dbReference type="EMBL" id="CP031148">
    <property type="protein sequence ID" value="AXG10556.1"/>
    <property type="molecule type" value="Genomic_DNA"/>
</dbReference>
<gene>
    <name evidence="2" type="ORF">DU484_12270</name>
</gene>
<dbReference type="RefSeq" id="WP_114606049.1">
    <property type="nucleotide sequence ID" value="NZ_CP031148.1"/>
</dbReference>
<evidence type="ECO:0000256" key="1">
    <source>
        <dbReference type="SAM" id="Phobius"/>
    </source>
</evidence>
<dbReference type="KEGG" id="haq:DU484_12270"/>
<feature type="transmembrane region" description="Helical" evidence="1">
    <location>
        <begin position="108"/>
        <end position="127"/>
    </location>
</feature>
<feature type="transmembrane region" description="Helical" evidence="1">
    <location>
        <begin position="76"/>
        <end position="96"/>
    </location>
</feature>
<dbReference type="Proteomes" id="UP000252985">
    <property type="component" value="Chromosome"/>
</dbReference>